<dbReference type="PANTHER" id="PTHR31123">
    <property type="entry name" value="ACCUMULATION OF DYADS PROTEIN 2-RELATED"/>
    <property type="match status" value="1"/>
</dbReference>
<dbReference type="PANTHER" id="PTHR31123:SF1">
    <property type="entry name" value="ACCUMULATION OF DYADS PROTEIN 2-RELATED"/>
    <property type="match status" value="1"/>
</dbReference>
<comment type="subcellular location">
    <subcellularLocation>
        <location evidence="1">Membrane</location>
        <topology evidence="1">Multi-pass membrane protein</topology>
    </subcellularLocation>
</comment>
<comment type="caution">
    <text evidence="8">The sequence shown here is derived from an EMBL/GenBank/DDBJ whole genome shotgun (WGS) entry which is preliminary data.</text>
</comment>
<dbReference type="Proteomes" id="UP001212152">
    <property type="component" value="Unassembled WGS sequence"/>
</dbReference>
<dbReference type="EMBL" id="JADGJQ010000025">
    <property type="protein sequence ID" value="KAJ3178625.1"/>
    <property type="molecule type" value="Genomic_DNA"/>
</dbReference>
<dbReference type="GO" id="GO:0015123">
    <property type="term" value="F:acetate transmembrane transporter activity"/>
    <property type="evidence" value="ECO:0007669"/>
    <property type="project" value="TreeGrafter"/>
</dbReference>
<dbReference type="Pfam" id="PF01184">
    <property type="entry name" value="Gpr1_Fun34_YaaH"/>
    <property type="match status" value="1"/>
</dbReference>
<name>A0AAD5TLA8_9FUNG</name>
<evidence type="ECO:0000256" key="6">
    <source>
        <dbReference type="SAM" id="MobiDB-lite"/>
    </source>
</evidence>
<evidence type="ECO:0000256" key="2">
    <source>
        <dbReference type="ARBA" id="ARBA00005587"/>
    </source>
</evidence>
<evidence type="ECO:0000313" key="9">
    <source>
        <dbReference type="Proteomes" id="UP001212152"/>
    </source>
</evidence>
<dbReference type="AlphaFoldDB" id="A0AAD5TLA8"/>
<sequence>MSYNTNQPITGPNPNAQPMSTGTLDHATGNAYELPNKGAPVRIHLTPIAPPSALGLAAYASSTFITGTWLAAWYGNAATPLTIWPFILTFGGLGQFTAGMWAFKARDTLGSVFHSMWGSFWLALGLFLAVVGTDVTQGVDRYAYNDAWAIWMVPLAVLSYILTAASVYRDMVWATTAFTVATGSLLGVLGWFIHEAAPLKLMGYFWIASSALATYRVALYVIHEASPDRDLLPRFTHNRHRQHIDKGYHHGYNEPGVIAGY</sequence>
<keyword evidence="5 7" id="KW-0472">Membrane</keyword>
<feature type="region of interest" description="Disordered" evidence="6">
    <location>
        <begin position="1"/>
        <end position="22"/>
    </location>
</feature>
<comment type="similarity">
    <text evidence="2">Belongs to the acetate uptake transporter (AceTr) (TC 2.A.96) family.</text>
</comment>
<dbReference type="InterPro" id="IPR051633">
    <property type="entry name" value="AceTr"/>
</dbReference>
<proteinExistence type="inferred from homology"/>
<evidence type="ECO:0000256" key="1">
    <source>
        <dbReference type="ARBA" id="ARBA00004141"/>
    </source>
</evidence>
<evidence type="ECO:0000313" key="8">
    <source>
        <dbReference type="EMBL" id="KAJ3178625.1"/>
    </source>
</evidence>
<feature type="transmembrane region" description="Helical" evidence="7">
    <location>
        <begin position="115"/>
        <end position="135"/>
    </location>
</feature>
<evidence type="ECO:0000256" key="7">
    <source>
        <dbReference type="SAM" id="Phobius"/>
    </source>
</evidence>
<keyword evidence="3 7" id="KW-0812">Transmembrane</keyword>
<feature type="transmembrane region" description="Helical" evidence="7">
    <location>
        <begin position="147"/>
        <end position="165"/>
    </location>
</feature>
<evidence type="ECO:0000256" key="4">
    <source>
        <dbReference type="ARBA" id="ARBA00022989"/>
    </source>
</evidence>
<evidence type="ECO:0000256" key="3">
    <source>
        <dbReference type="ARBA" id="ARBA00022692"/>
    </source>
</evidence>
<feature type="transmembrane region" description="Helical" evidence="7">
    <location>
        <begin position="172"/>
        <end position="192"/>
    </location>
</feature>
<feature type="transmembrane region" description="Helical" evidence="7">
    <location>
        <begin position="204"/>
        <end position="222"/>
    </location>
</feature>
<evidence type="ECO:0000256" key="5">
    <source>
        <dbReference type="ARBA" id="ARBA00023136"/>
    </source>
</evidence>
<dbReference type="GO" id="GO:0005886">
    <property type="term" value="C:plasma membrane"/>
    <property type="evidence" value="ECO:0007669"/>
    <property type="project" value="TreeGrafter"/>
</dbReference>
<reference evidence="8" key="1">
    <citation type="submission" date="2020-05" db="EMBL/GenBank/DDBJ databases">
        <title>Phylogenomic resolution of chytrid fungi.</title>
        <authorList>
            <person name="Stajich J.E."/>
            <person name="Amses K."/>
            <person name="Simmons R."/>
            <person name="Seto K."/>
            <person name="Myers J."/>
            <person name="Bonds A."/>
            <person name="Quandt C.A."/>
            <person name="Barry K."/>
            <person name="Liu P."/>
            <person name="Grigoriev I."/>
            <person name="Longcore J.E."/>
            <person name="James T.Y."/>
        </authorList>
    </citation>
    <scope>NUCLEOTIDE SEQUENCE</scope>
    <source>
        <strain evidence="8">JEL0379</strain>
    </source>
</reference>
<feature type="transmembrane region" description="Helical" evidence="7">
    <location>
        <begin position="81"/>
        <end position="103"/>
    </location>
</feature>
<gene>
    <name evidence="8" type="ORF">HDU87_003448</name>
</gene>
<organism evidence="8 9">
    <name type="scientific">Geranomyces variabilis</name>
    <dbReference type="NCBI Taxonomy" id="109894"/>
    <lineage>
        <taxon>Eukaryota</taxon>
        <taxon>Fungi</taxon>
        <taxon>Fungi incertae sedis</taxon>
        <taxon>Chytridiomycota</taxon>
        <taxon>Chytridiomycota incertae sedis</taxon>
        <taxon>Chytridiomycetes</taxon>
        <taxon>Spizellomycetales</taxon>
        <taxon>Powellomycetaceae</taxon>
        <taxon>Geranomyces</taxon>
    </lineage>
</organism>
<protein>
    <submittedName>
        <fullName evidence="8">Uncharacterized protein</fullName>
    </submittedName>
</protein>
<keyword evidence="9" id="KW-1185">Reference proteome</keyword>
<keyword evidence="4 7" id="KW-1133">Transmembrane helix</keyword>
<accession>A0AAD5TLA8</accession>
<dbReference type="InterPro" id="IPR000791">
    <property type="entry name" value="Gpr1/Fun34/SatP-like"/>
</dbReference>
<feature type="transmembrane region" description="Helical" evidence="7">
    <location>
        <begin position="53"/>
        <end position="75"/>
    </location>
</feature>